<dbReference type="EMBL" id="RQZC01000003">
    <property type="protein sequence ID" value="RRD30112.1"/>
    <property type="molecule type" value="Genomic_DNA"/>
</dbReference>
<feature type="domain" description="Leucine rich repeat variant" evidence="2">
    <location>
        <begin position="15"/>
        <end position="64"/>
    </location>
</feature>
<evidence type="ECO:0000259" key="2">
    <source>
        <dbReference type="Pfam" id="PF25591"/>
    </source>
</evidence>
<name>A0A3P1V7F0_9ACTO</name>
<reference evidence="3 4" key="1">
    <citation type="submission" date="2018-11" db="EMBL/GenBank/DDBJ databases">
        <title>Genomes From Bacteria Associated with the Canine Oral Cavity: a Test Case for Automated Genome-Based Taxonomic Assignment.</title>
        <authorList>
            <person name="Coil D.A."/>
            <person name="Jospin G."/>
            <person name="Darling A.E."/>
            <person name="Wallis C."/>
            <person name="Davis I.J."/>
            <person name="Harris S."/>
            <person name="Eisen J.A."/>
            <person name="Holcombe L.J."/>
            <person name="O'Flynn C."/>
        </authorList>
    </citation>
    <scope>NUCLEOTIDE SEQUENCE [LARGE SCALE GENOMIC DNA]</scope>
    <source>
        <strain evidence="3 4">OH5050</strain>
    </source>
</reference>
<sequence length="287" mass="28594">MATTAHRPGARDRLDLTAAQDPRASAGSLMVLAGNRPELRPAILANPACSPELREWIARMPAPEAPGGAPDGARAEPGEAEDSLAPFGWEPCEPGLDEEPFGSVLGDPLMGSPLFEVVPSWEEDDDAVAARGGEGRTRPPGGSGPAPAAQPPAGGPGRPPRPAPMVGYAVPGPAGPQTAARPAPARPAAPPPGWPQTAPGPQAAPPPGAVGRAAQSLGALMQQAGAPGAAAPLPHPADQHPAPPWRTGQGPARMPGTAPTAQGSRIPPAALGIAALILFGVIRSCAG</sequence>
<feature type="compositionally biased region" description="Pro residues" evidence="1">
    <location>
        <begin position="148"/>
        <end position="163"/>
    </location>
</feature>
<feature type="compositionally biased region" description="Pro residues" evidence="1">
    <location>
        <begin position="184"/>
        <end position="194"/>
    </location>
</feature>
<evidence type="ECO:0000256" key="1">
    <source>
        <dbReference type="SAM" id="MobiDB-lite"/>
    </source>
</evidence>
<accession>A0A3P1V7F0</accession>
<dbReference type="RefSeq" id="WP_124933091.1">
    <property type="nucleotide sequence ID" value="NZ_RQZC01000003.1"/>
</dbReference>
<dbReference type="OrthoDB" id="3261214at2"/>
<dbReference type="Pfam" id="PF25591">
    <property type="entry name" value="LRV_2"/>
    <property type="match status" value="1"/>
</dbReference>
<evidence type="ECO:0000313" key="3">
    <source>
        <dbReference type="EMBL" id="RRD30112.1"/>
    </source>
</evidence>
<protein>
    <recommendedName>
        <fullName evidence="2">Leucine rich repeat variant domain-containing protein</fullName>
    </recommendedName>
</protein>
<dbReference type="Proteomes" id="UP000271272">
    <property type="component" value="Unassembled WGS sequence"/>
</dbReference>
<evidence type="ECO:0000313" key="4">
    <source>
        <dbReference type="Proteomes" id="UP000271272"/>
    </source>
</evidence>
<comment type="caution">
    <text evidence="3">The sequence shown here is derived from an EMBL/GenBank/DDBJ whole genome shotgun (WGS) entry which is preliminary data.</text>
</comment>
<feature type="region of interest" description="Disordered" evidence="1">
    <location>
        <begin position="59"/>
        <end position="265"/>
    </location>
</feature>
<feature type="region of interest" description="Disordered" evidence="1">
    <location>
        <begin position="1"/>
        <end position="23"/>
    </location>
</feature>
<dbReference type="AlphaFoldDB" id="A0A3P1V7F0"/>
<organism evidence="3 4">
    <name type="scientific">Actinomyces bowdenii</name>
    <dbReference type="NCBI Taxonomy" id="131109"/>
    <lineage>
        <taxon>Bacteria</taxon>
        <taxon>Bacillati</taxon>
        <taxon>Actinomycetota</taxon>
        <taxon>Actinomycetes</taxon>
        <taxon>Actinomycetales</taxon>
        <taxon>Actinomycetaceae</taxon>
        <taxon>Actinomyces</taxon>
    </lineage>
</organism>
<feature type="compositionally biased region" description="Low complexity" evidence="1">
    <location>
        <begin position="59"/>
        <end position="72"/>
    </location>
</feature>
<keyword evidence="4" id="KW-1185">Reference proteome</keyword>
<dbReference type="InterPro" id="IPR057893">
    <property type="entry name" value="LRV_2"/>
</dbReference>
<feature type="compositionally biased region" description="Low complexity" evidence="1">
    <location>
        <begin position="171"/>
        <end position="183"/>
    </location>
</feature>
<proteinExistence type="predicted"/>
<feature type="compositionally biased region" description="Low complexity" evidence="1">
    <location>
        <begin position="209"/>
        <end position="232"/>
    </location>
</feature>
<gene>
    <name evidence="3" type="ORF">EII10_03290</name>
</gene>